<evidence type="ECO:0000313" key="3">
    <source>
        <dbReference type="Proteomes" id="UP000196329"/>
    </source>
</evidence>
<dbReference type="AlphaFoldDB" id="A0A1Y3V839"/>
<gene>
    <name evidence="2" type="ORF">B5G17_02680</name>
</gene>
<name>A0A1Y3V839_BACUN</name>
<dbReference type="RefSeq" id="WP_087331878.1">
    <property type="nucleotide sequence ID" value="NZ_NFHS01000001.1"/>
</dbReference>
<dbReference type="PANTHER" id="PTHR39639:SF1">
    <property type="entry name" value="DUF262 DOMAIN-CONTAINING PROTEIN"/>
    <property type="match status" value="1"/>
</dbReference>
<dbReference type="Proteomes" id="UP000196329">
    <property type="component" value="Unassembled WGS sequence"/>
</dbReference>
<feature type="domain" description="GmrSD restriction endonucleases N-terminal" evidence="1">
    <location>
        <begin position="34"/>
        <end position="189"/>
    </location>
</feature>
<dbReference type="Pfam" id="PF03235">
    <property type="entry name" value="GmrSD_N"/>
    <property type="match status" value="1"/>
</dbReference>
<evidence type="ECO:0000313" key="2">
    <source>
        <dbReference type="EMBL" id="OUN57281.1"/>
    </source>
</evidence>
<dbReference type="InterPro" id="IPR004919">
    <property type="entry name" value="GmrSD_N"/>
</dbReference>
<dbReference type="EMBL" id="NFHS01000001">
    <property type="protein sequence ID" value="OUN57281.1"/>
    <property type="molecule type" value="Genomic_DNA"/>
</dbReference>
<sequence>MSEHIDFISEEQNEEFSNDDLFNITSWGADPSVRELIQQYKEGDIEKPELQRKYVWKKKDASRFIESLLLGLPVPSIFLANIEQSGKRLIIDGYQRIRTLYDYIEDGIWHGDDSDFKLINSELINERWRGKAFKELTEIDKRRLKNYTIHAIVFEQKHPSDDSGLFQVFERINTSGTTLNNQEIRNCVYQGNMNTLLFKVNKYQQWRYLYGEQEEDPRMMDLELILRYYALNSVEIYNSDKKKISLNQTLNKYMQSNINASTDFIAEKESEFYSVIDFIYTNMGEEAFFNLQNDLSKIRRRLYPTVFDSIMIATSIALKKGCIDVVKNLPEKRLALLRDATYRESISQGTMKIDNIRTRISCALHFLYGIKL</sequence>
<evidence type="ECO:0000259" key="1">
    <source>
        <dbReference type="Pfam" id="PF03235"/>
    </source>
</evidence>
<dbReference type="PANTHER" id="PTHR39639">
    <property type="entry name" value="CHROMOSOME 16, WHOLE GENOME SHOTGUN SEQUENCE"/>
    <property type="match status" value="1"/>
</dbReference>
<comment type="caution">
    <text evidence="2">The sequence shown here is derived from an EMBL/GenBank/DDBJ whole genome shotgun (WGS) entry which is preliminary data.</text>
</comment>
<protein>
    <recommendedName>
        <fullName evidence="1">GmrSD restriction endonucleases N-terminal domain-containing protein</fullName>
    </recommendedName>
</protein>
<reference evidence="3" key="1">
    <citation type="submission" date="2017-04" db="EMBL/GenBank/DDBJ databases">
        <title>Function of individual gut microbiota members based on whole genome sequencing of pure cultures obtained from chicken caecum.</title>
        <authorList>
            <person name="Medvecky M."/>
            <person name="Cejkova D."/>
            <person name="Polansky O."/>
            <person name="Karasova D."/>
            <person name="Kubasova T."/>
            <person name="Cizek A."/>
            <person name="Rychlik I."/>
        </authorList>
    </citation>
    <scope>NUCLEOTIDE SEQUENCE [LARGE SCALE GENOMIC DNA]</scope>
    <source>
        <strain evidence="3">An67</strain>
    </source>
</reference>
<proteinExistence type="predicted"/>
<organism evidence="2 3">
    <name type="scientific">Bacteroides uniformis</name>
    <dbReference type="NCBI Taxonomy" id="820"/>
    <lineage>
        <taxon>Bacteria</taxon>
        <taxon>Pseudomonadati</taxon>
        <taxon>Bacteroidota</taxon>
        <taxon>Bacteroidia</taxon>
        <taxon>Bacteroidales</taxon>
        <taxon>Bacteroidaceae</taxon>
        <taxon>Bacteroides</taxon>
    </lineage>
</organism>
<accession>A0A1Y3V839</accession>